<accession>A0AA41Y5H4</accession>
<evidence type="ECO:0000256" key="1">
    <source>
        <dbReference type="SAM" id="Phobius"/>
    </source>
</evidence>
<sequence>MSIDEVGNGAIKVSMSMNANQWQVWLQSLGNNPALLKRTMEKELPAYFLDNFKLEKNDMDRSFEFSFKAYGICQVNKRGKWIVNTDQKNPDITKLTDNKYMMVWMEPRNNIQQTQIIDFPPTARNIEINKDAFGKTQFEFDINTPKGSFHALFWPGLILSITGIVWLFILLFIFK</sequence>
<gene>
    <name evidence="2" type="ORF">N2K84_04030</name>
</gene>
<protein>
    <submittedName>
        <fullName evidence="2">Uncharacterized protein</fullName>
    </submittedName>
</protein>
<dbReference type="EMBL" id="JAPAAF010000003">
    <property type="protein sequence ID" value="MCW0481886.1"/>
    <property type="molecule type" value="Genomic_DNA"/>
</dbReference>
<keyword evidence="1" id="KW-0472">Membrane</keyword>
<reference evidence="2" key="1">
    <citation type="submission" date="2022-10" db="EMBL/GenBank/DDBJ databases">
        <title>Gaoshiqiia sediminis gen. nov., sp. nov., isolated from coastal sediment.</title>
        <authorList>
            <person name="Yu W.X."/>
            <person name="Mu D.S."/>
            <person name="Du J.Z."/>
            <person name="Liang Y.Q."/>
        </authorList>
    </citation>
    <scope>NUCLEOTIDE SEQUENCE</scope>
    <source>
        <strain evidence="2">A06</strain>
    </source>
</reference>
<comment type="caution">
    <text evidence="2">The sequence shown here is derived from an EMBL/GenBank/DDBJ whole genome shotgun (WGS) entry which is preliminary data.</text>
</comment>
<dbReference type="Proteomes" id="UP001163821">
    <property type="component" value="Unassembled WGS sequence"/>
</dbReference>
<evidence type="ECO:0000313" key="3">
    <source>
        <dbReference type="Proteomes" id="UP001163821"/>
    </source>
</evidence>
<feature type="transmembrane region" description="Helical" evidence="1">
    <location>
        <begin position="152"/>
        <end position="174"/>
    </location>
</feature>
<keyword evidence="1" id="KW-1133">Transmembrane helix</keyword>
<evidence type="ECO:0000313" key="2">
    <source>
        <dbReference type="EMBL" id="MCW0481886.1"/>
    </source>
</evidence>
<organism evidence="2 3">
    <name type="scientific">Gaoshiqia sediminis</name>
    <dbReference type="NCBI Taxonomy" id="2986998"/>
    <lineage>
        <taxon>Bacteria</taxon>
        <taxon>Pseudomonadati</taxon>
        <taxon>Bacteroidota</taxon>
        <taxon>Bacteroidia</taxon>
        <taxon>Marinilabiliales</taxon>
        <taxon>Prolixibacteraceae</taxon>
        <taxon>Gaoshiqia</taxon>
    </lineage>
</organism>
<dbReference type="AlphaFoldDB" id="A0AA41Y5H4"/>
<proteinExistence type="predicted"/>
<name>A0AA41Y5H4_9BACT</name>
<dbReference type="RefSeq" id="WP_282590496.1">
    <property type="nucleotide sequence ID" value="NZ_JAPAAF010000003.1"/>
</dbReference>
<keyword evidence="3" id="KW-1185">Reference proteome</keyword>
<keyword evidence="1" id="KW-0812">Transmembrane</keyword>